<evidence type="ECO:0000313" key="2">
    <source>
        <dbReference type="Proteomes" id="UP000187158"/>
    </source>
</evidence>
<accession>A0ABX3GRA1</accession>
<dbReference type="EMBL" id="MPVP01000047">
    <property type="protein sequence ID" value="OMD34801.1"/>
    <property type="molecule type" value="Genomic_DNA"/>
</dbReference>
<name>A0ABX3GRA1_9BACL</name>
<protein>
    <submittedName>
        <fullName evidence="1">Uncharacterized protein</fullName>
    </submittedName>
</protein>
<sequence>MSSSVKFWKYYVPSVDGLEGWGIFILDSTGMFSAVTDYGNAAYKFEVRAGEDIRKYFAKGVPGNLMEKLFYNLLRYDGDETLIRVKEYILEARREDSYSEAQAREEWDLLETNEWLDNEANFVRWFDDTNIYDSGEFYTMGYPPSCRGFVNKLMPRFCEVVAKELAAETDEVAV</sequence>
<reference evidence="1 2" key="1">
    <citation type="submission" date="2016-11" db="EMBL/GenBank/DDBJ databases">
        <title>Paenibacillus species isolates.</title>
        <authorList>
            <person name="Beno S.M."/>
        </authorList>
    </citation>
    <scope>NUCLEOTIDE SEQUENCE [LARGE SCALE GENOMIC DNA]</scope>
    <source>
        <strain evidence="1 2">FSL H7-0433</strain>
    </source>
</reference>
<dbReference type="InterPro" id="IPR058701">
    <property type="entry name" value="PhiTE_072-like"/>
</dbReference>
<keyword evidence="2" id="KW-1185">Reference proteome</keyword>
<dbReference type="Pfam" id="PF26211">
    <property type="entry name" value="Phage_phiTE_072"/>
    <property type="match status" value="1"/>
</dbReference>
<evidence type="ECO:0000313" key="1">
    <source>
        <dbReference type="EMBL" id="OMD34801.1"/>
    </source>
</evidence>
<proteinExistence type="predicted"/>
<organism evidence="1 2">
    <name type="scientific">Paenibacillus odorifer</name>
    <dbReference type="NCBI Taxonomy" id="189426"/>
    <lineage>
        <taxon>Bacteria</taxon>
        <taxon>Bacillati</taxon>
        <taxon>Bacillota</taxon>
        <taxon>Bacilli</taxon>
        <taxon>Bacillales</taxon>
        <taxon>Paenibacillaceae</taxon>
        <taxon>Paenibacillus</taxon>
    </lineage>
</organism>
<gene>
    <name evidence="1" type="ORF">BSO21_10290</name>
</gene>
<dbReference type="Proteomes" id="UP000187158">
    <property type="component" value="Unassembled WGS sequence"/>
</dbReference>
<dbReference type="RefSeq" id="WP_076218589.1">
    <property type="nucleotide sequence ID" value="NZ_MPVP01000047.1"/>
</dbReference>
<comment type="caution">
    <text evidence="1">The sequence shown here is derived from an EMBL/GenBank/DDBJ whole genome shotgun (WGS) entry which is preliminary data.</text>
</comment>